<dbReference type="AlphaFoldDB" id="A0A6J4TGA1"/>
<protein>
    <submittedName>
        <fullName evidence="1">CopG protein</fullName>
    </submittedName>
</protein>
<accession>A0A6J4TGA1</accession>
<dbReference type="EMBL" id="CADCVX010000412">
    <property type="protein sequence ID" value="CAA9521865.1"/>
    <property type="molecule type" value="Genomic_DNA"/>
</dbReference>
<name>A0A6J4TGA1_9SPHN</name>
<gene>
    <name evidence="1" type="ORF">AVDCRST_MAG91-2249</name>
</gene>
<reference evidence="1" key="1">
    <citation type="submission" date="2020-02" db="EMBL/GenBank/DDBJ databases">
        <authorList>
            <person name="Meier V. D."/>
        </authorList>
    </citation>
    <scope>NUCLEOTIDE SEQUENCE</scope>
    <source>
        <strain evidence="1">AVDCRST_MAG91</strain>
    </source>
</reference>
<organism evidence="1">
    <name type="scientific">uncultured Sphingomonadaceae bacterium</name>
    <dbReference type="NCBI Taxonomy" id="169976"/>
    <lineage>
        <taxon>Bacteria</taxon>
        <taxon>Pseudomonadati</taxon>
        <taxon>Pseudomonadota</taxon>
        <taxon>Alphaproteobacteria</taxon>
        <taxon>Sphingomonadales</taxon>
        <taxon>Sphingomonadaceae</taxon>
        <taxon>environmental samples</taxon>
    </lineage>
</organism>
<dbReference type="InterPro" id="IPR007332">
    <property type="entry name" value="DUF411"/>
</dbReference>
<dbReference type="InterPro" id="IPR036249">
    <property type="entry name" value="Thioredoxin-like_sf"/>
</dbReference>
<proteinExistence type="predicted"/>
<dbReference type="Pfam" id="PF04214">
    <property type="entry name" value="DUF411"/>
    <property type="match status" value="1"/>
</dbReference>
<dbReference type="SUPFAM" id="SSF52833">
    <property type="entry name" value="Thioredoxin-like"/>
    <property type="match status" value="1"/>
</dbReference>
<evidence type="ECO:0000313" key="1">
    <source>
        <dbReference type="EMBL" id="CAA9521865.1"/>
    </source>
</evidence>
<sequence length="162" mass="17377">MMAGELVMMDRRSFCRALGASAVLGLFNAPAAGQQHSSFVMWHSPGCGCCLEWRRRVEATFKRKLPIVEVADMAQVKRAQGVPTQLHSCHTALINGYVVEGHVPPADIARLIKSRSRIVKGLAVPGMPAGSPGMDVGHNRKEPYKVIAFGAGGKQSVFASHG</sequence>